<dbReference type="InterPro" id="IPR036259">
    <property type="entry name" value="MFS_trans_sf"/>
</dbReference>
<dbReference type="InterPro" id="IPR005829">
    <property type="entry name" value="Sugar_transporter_CS"/>
</dbReference>
<accession>A0AA88HPU6</accession>
<sequence>MSLKKLFFKNPEKVLVQMGAASAASFAFMIMGCSRAWSSPGMPKLLESGDVNITTNEASWISSVPPIGSVFGSLAAGPLLAILGRKWTLALISIPYSIGFLLIGFATHPSVMIVGRIVKGFIIGVATPSAQIYIGECASPRVRGALGSFTAIFLALGILITYVIGKYVHWDELAWICGAMPITLLLSMLYMPETPSFLLTKGKEEEAKKSLQFYRGSRTNIEPEFERLRANVMKASSSGSEGIKLSDLKKGSVHKPLLLSMGLMFFQQFSGVNAVIYYTVQIFEAAGSTIPANDATIIVGVVQLIAVVAAMFLVDRAGRRILLLMSGALMAMSLGSLGYYFHIKVNQGEEAASGIGWLPLVSLMVFIVAYSLGYASVPFLIMGELFPTKYRGLLGSLSSCFNLGCTFTVVKSFDTLALNIGYHGAFWLYAISCVVGIVFVFFLLPETKGKALDDIEKMFMHPRKRNALNAVVSPAADEKWRPEKVYDNGGIESEDEEDNSQVVAPVM</sequence>
<dbReference type="Pfam" id="PF00083">
    <property type="entry name" value="Sugar_tr"/>
    <property type="match status" value="1"/>
</dbReference>
<dbReference type="EMBL" id="JAVRJZ010000016">
    <property type="protein sequence ID" value="KAK2711054.1"/>
    <property type="molecule type" value="Genomic_DNA"/>
</dbReference>
<dbReference type="PROSITE" id="PS00217">
    <property type="entry name" value="SUGAR_TRANSPORT_2"/>
    <property type="match status" value="1"/>
</dbReference>
<dbReference type="CDD" id="cd17358">
    <property type="entry name" value="MFS_GLUT6_8_Class3_like"/>
    <property type="match status" value="1"/>
</dbReference>
<keyword evidence="2" id="KW-1003">Cell membrane</keyword>
<protein>
    <recommendedName>
        <fullName evidence="11">Major facilitator superfamily (MFS) profile domain-containing protein</fullName>
    </recommendedName>
</protein>
<dbReference type="Gene3D" id="1.20.1250.20">
    <property type="entry name" value="MFS general substrate transporter like domains"/>
    <property type="match status" value="1"/>
</dbReference>
<dbReference type="SUPFAM" id="SSF103473">
    <property type="entry name" value="MFS general substrate transporter"/>
    <property type="match status" value="1"/>
</dbReference>
<dbReference type="GO" id="GO:0005886">
    <property type="term" value="C:plasma membrane"/>
    <property type="evidence" value="ECO:0007669"/>
    <property type="project" value="UniProtKB-SubCell"/>
</dbReference>
<reference evidence="12" key="1">
    <citation type="submission" date="2023-07" db="EMBL/GenBank/DDBJ databases">
        <title>Chromosome-level genome assembly of Artemia franciscana.</title>
        <authorList>
            <person name="Jo E."/>
        </authorList>
    </citation>
    <scope>NUCLEOTIDE SEQUENCE</scope>
    <source>
        <tissue evidence="12">Whole body</tissue>
    </source>
</reference>
<feature type="transmembrane region" description="Helical" evidence="10">
    <location>
        <begin position="393"/>
        <end position="413"/>
    </location>
</feature>
<evidence type="ECO:0000256" key="2">
    <source>
        <dbReference type="ARBA" id="ARBA00022475"/>
    </source>
</evidence>
<evidence type="ECO:0000256" key="1">
    <source>
        <dbReference type="ARBA" id="ARBA00004651"/>
    </source>
</evidence>
<feature type="transmembrane region" description="Helical" evidence="10">
    <location>
        <begin position="321"/>
        <end position="343"/>
    </location>
</feature>
<feature type="transmembrane region" description="Helical" evidence="10">
    <location>
        <begin position="173"/>
        <end position="191"/>
    </location>
</feature>
<evidence type="ECO:0000256" key="9">
    <source>
        <dbReference type="SAM" id="MobiDB-lite"/>
    </source>
</evidence>
<comment type="caution">
    <text evidence="12">The sequence shown here is derived from an EMBL/GenBank/DDBJ whole genome shotgun (WGS) entry which is preliminary data.</text>
</comment>
<dbReference type="InterPro" id="IPR005828">
    <property type="entry name" value="MFS_sugar_transport-like"/>
</dbReference>
<organism evidence="12 13">
    <name type="scientific">Artemia franciscana</name>
    <name type="common">Brine shrimp</name>
    <name type="synonym">Artemia sanfranciscana</name>
    <dbReference type="NCBI Taxonomy" id="6661"/>
    <lineage>
        <taxon>Eukaryota</taxon>
        <taxon>Metazoa</taxon>
        <taxon>Ecdysozoa</taxon>
        <taxon>Arthropoda</taxon>
        <taxon>Crustacea</taxon>
        <taxon>Branchiopoda</taxon>
        <taxon>Anostraca</taxon>
        <taxon>Artemiidae</taxon>
        <taxon>Artemia</taxon>
    </lineage>
</organism>
<evidence type="ECO:0000259" key="11">
    <source>
        <dbReference type="PROSITE" id="PS50850"/>
    </source>
</evidence>
<comment type="subcellular location">
    <subcellularLocation>
        <location evidence="1">Cell membrane</location>
        <topology evidence="1">Multi-pass membrane protein</topology>
    </subcellularLocation>
</comment>
<feature type="transmembrane region" description="Helical" evidence="10">
    <location>
        <begin position="89"/>
        <end position="107"/>
    </location>
</feature>
<dbReference type="InterPro" id="IPR044775">
    <property type="entry name" value="MFS_ERD6/Tret1-like"/>
</dbReference>
<feature type="transmembrane region" description="Helical" evidence="10">
    <location>
        <begin position="295"/>
        <end position="314"/>
    </location>
</feature>
<dbReference type="AlphaFoldDB" id="A0AA88HPU6"/>
<keyword evidence="3 10" id="KW-0812">Transmembrane</keyword>
<keyword evidence="6" id="KW-0325">Glycoprotein</keyword>
<evidence type="ECO:0000313" key="13">
    <source>
        <dbReference type="Proteomes" id="UP001187531"/>
    </source>
</evidence>
<feature type="transmembrane region" description="Helical" evidence="10">
    <location>
        <begin position="146"/>
        <end position="167"/>
    </location>
</feature>
<gene>
    <name evidence="12" type="ORF">QYM36_012280</name>
</gene>
<keyword evidence="8" id="KW-0813">Transport</keyword>
<name>A0AA88HPU6_ARTSF</name>
<dbReference type="PROSITE" id="PS50850">
    <property type="entry name" value="MFS"/>
    <property type="match status" value="1"/>
</dbReference>
<dbReference type="NCBIfam" id="TIGR00879">
    <property type="entry name" value="SP"/>
    <property type="match status" value="1"/>
</dbReference>
<dbReference type="FunFam" id="1.20.1250.20:FF:000055">
    <property type="entry name" value="Facilitated trehalose transporter Tret1-2 homolog"/>
    <property type="match status" value="1"/>
</dbReference>
<feature type="transmembrane region" description="Helical" evidence="10">
    <location>
        <begin position="60"/>
        <end position="82"/>
    </location>
</feature>
<keyword evidence="5 10" id="KW-0472">Membrane</keyword>
<dbReference type="InterPro" id="IPR050549">
    <property type="entry name" value="MFS_Trehalose_Transporter"/>
</dbReference>
<evidence type="ECO:0000256" key="3">
    <source>
        <dbReference type="ARBA" id="ARBA00022692"/>
    </source>
</evidence>
<dbReference type="PANTHER" id="PTHR48021">
    <property type="match status" value="1"/>
</dbReference>
<evidence type="ECO:0000256" key="6">
    <source>
        <dbReference type="ARBA" id="ARBA00023180"/>
    </source>
</evidence>
<evidence type="ECO:0000256" key="7">
    <source>
        <dbReference type="ARBA" id="ARBA00024348"/>
    </source>
</evidence>
<comment type="similarity">
    <text evidence="7">Belongs to the major facilitator superfamily. Sugar transporter (TC 2.A.1.1) family. Trehalose transporter subfamily.</text>
</comment>
<dbReference type="InterPro" id="IPR020846">
    <property type="entry name" value="MFS_dom"/>
</dbReference>
<feature type="region of interest" description="Disordered" evidence="9">
    <location>
        <begin position="486"/>
        <end position="507"/>
    </location>
</feature>
<dbReference type="InterPro" id="IPR003663">
    <property type="entry name" value="Sugar/inositol_transpt"/>
</dbReference>
<dbReference type="PRINTS" id="PR00171">
    <property type="entry name" value="SUGRTRNSPORT"/>
</dbReference>
<evidence type="ECO:0000256" key="8">
    <source>
        <dbReference type="RuleBase" id="RU003346"/>
    </source>
</evidence>
<feature type="transmembrane region" description="Helical" evidence="10">
    <location>
        <begin position="355"/>
        <end position="381"/>
    </location>
</feature>
<proteinExistence type="inferred from homology"/>
<keyword evidence="4 10" id="KW-1133">Transmembrane helix</keyword>
<evidence type="ECO:0000256" key="10">
    <source>
        <dbReference type="SAM" id="Phobius"/>
    </source>
</evidence>
<dbReference type="GO" id="GO:0051119">
    <property type="term" value="F:sugar transmembrane transporter activity"/>
    <property type="evidence" value="ECO:0007669"/>
    <property type="project" value="InterPro"/>
</dbReference>
<dbReference type="Proteomes" id="UP001187531">
    <property type="component" value="Unassembled WGS sequence"/>
</dbReference>
<evidence type="ECO:0000256" key="5">
    <source>
        <dbReference type="ARBA" id="ARBA00023136"/>
    </source>
</evidence>
<dbReference type="PROSITE" id="PS51257">
    <property type="entry name" value="PROKAR_LIPOPROTEIN"/>
    <property type="match status" value="1"/>
</dbReference>
<dbReference type="PANTHER" id="PTHR48021:SF1">
    <property type="entry name" value="GH07001P-RELATED"/>
    <property type="match status" value="1"/>
</dbReference>
<feature type="transmembrane region" description="Helical" evidence="10">
    <location>
        <begin position="425"/>
        <end position="444"/>
    </location>
</feature>
<keyword evidence="13" id="KW-1185">Reference proteome</keyword>
<feature type="domain" description="Major facilitator superfamily (MFS) profile" evidence="11">
    <location>
        <begin position="20"/>
        <end position="448"/>
    </location>
</feature>
<dbReference type="PROSITE" id="PS00216">
    <property type="entry name" value="SUGAR_TRANSPORT_1"/>
    <property type="match status" value="1"/>
</dbReference>
<evidence type="ECO:0000256" key="4">
    <source>
        <dbReference type="ARBA" id="ARBA00022989"/>
    </source>
</evidence>
<feature type="transmembrane region" description="Helical" evidence="10">
    <location>
        <begin position="113"/>
        <end position="134"/>
    </location>
</feature>
<evidence type="ECO:0000313" key="12">
    <source>
        <dbReference type="EMBL" id="KAK2711054.1"/>
    </source>
</evidence>
<feature type="transmembrane region" description="Helical" evidence="10">
    <location>
        <begin position="257"/>
        <end position="280"/>
    </location>
</feature>